<keyword evidence="7 14" id="KW-0378">Hydrolase</keyword>
<dbReference type="Pfam" id="PF01083">
    <property type="entry name" value="Cutinase"/>
    <property type="match status" value="1"/>
</dbReference>
<dbReference type="GO" id="GO:0016052">
    <property type="term" value="P:carbohydrate catabolic process"/>
    <property type="evidence" value="ECO:0007669"/>
    <property type="project" value="TreeGrafter"/>
</dbReference>
<dbReference type="PANTHER" id="PTHR48250">
    <property type="entry name" value="CUTINASE 2-RELATED"/>
    <property type="match status" value="1"/>
</dbReference>
<comment type="subcellular location">
    <subcellularLocation>
        <location evidence="1 14">Secreted</location>
    </subcellularLocation>
</comment>
<dbReference type="PROSITE" id="PS00931">
    <property type="entry name" value="CUTINASE_2"/>
    <property type="match status" value="1"/>
</dbReference>
<evidence type="ECO:0000256" key="3">
    <source>
        <dbReference type="ARBA" id="ARBA00013095"/>
    </source>
</evidence>
<dbReference type="PANTHER" id="PTHR48250:SF3">
    <property type="entry name" value="CUTINASE 1-RELATED"/>
    <property type="match status" value="1"/>
</dbReference>
<dbReference type="InterPro" id="IPR000675">
    <property type="entry name" value="Cutinase/axe"/>
</dbReference>
<dbReference type="GO" id="GO:0050525">
    <property type="term" value="F:cutinase activity"/>
    <property type="evidence" value="ECO:0007669"/>
    <property type="project" value="UniProtKB-UniRule"/>
</dbReference>
<dbReference type="PROSITE" id="PS00155">
    <property type="entry name" value="CUTINASE_1"/>
    <property type="match status" value="1"/>
</dbReference>
<comment type="catalytic activity">
    <reaction evidence="9 14">
        <text>cutin + H2O = cutin monomers.</text>
        <dbReference type="EC" id="3.1.1.74"/>
    </reaction>
</comment>
<evidence type="ECO:0000256" key="10">
    <source>
        <dbReference type="ARBA" id="ARBA00057514"/>
    </source>
</evidence>
<dbReference type="InterPro" id="IPR043579">
    <property type="entry name" value="CUTINASE_2"/>
</dbReference>
<evidence type="ECO:0000256" key="5">
    <source>
        <dbReference type="ARBA" id="ARBA00022525"/>
    </source>
</evidence>
<dbReference type="Proteomes" id="UP000433883">
    <property type="component" value="Unassembled WGS sequence"/>
</dbReference>
<evidence type="ECO:0000313" key="17">
    <source>
        <dbReference type="Proteomes" id="UP000433883"/>
    </source>
</evidence>
<keyword evidence="6 14" id="KW-0732">Signal</keyword>
<evidence type="ECO:0000313" key="15">
    <source>
        <dbReference type="EMBL" id="KAE9965818.1"/>
    </source>
</evidence>
<proteinExistence type="inferred from homology"/>
<dbReference type="GO" id="GO:0005576">
    <property type="term" value="C:extracellular region"/>
    <property type="evidence" value="ECO:0007669"/>
    <property type="project" value="UniProtKB-SubCell"/>
</dbReference>
<feature type="active site" description="Nucleophile" evidence="12">
    <location>
        <position position="140"/>
    </location>
</feature>
<keyword evidence="5 14" id="KW-0964">Secreted</keyword>
<dbReference type="InterPro" id="IPR011150">
    <property type="entry name" value="Cutinase_monf"/>
</dbReference>
<dbReference type="EC" id="3.1.1.74" evidence="3 14"/>
<dbReference type="AlphaFoldDB" id="A0A8H3UDY0"/>
<dbReference type="EMBL" id="WNWS01000560">
    <property type="protein sequence ID" value="KAE9965818.1"/>
    <property type="molecule type" value="Genomic_DNA"/>
</dbReference>
<accession>A0A8H3UDY0</accession>
<evidence type="ECO:0000256" key="12">
    <source>
        <dbReference type="PIRSR" id="PIRSR611150-1"/>
    </source>
</evidence>
<evidence type="ECO:0000313" key="16">
    <source>
        <dbReference type="EMBL" id="KAE9967762.1"/>
    </source>
</evidence>
<organism evidence="16 17">
    <name type="scientific">Venturia inaequalis</name>
    <name type="common">Apple scab fungus</name>
    <dbReference type="NCBI Taxonomy" id="5025"/>
    <lineage>
        <taxon>Eukaryota</taxon>
        <taxon>Fungi</taxon>
        <taxon>Dikarya</taxon>
        <taxon>Ascomycota</taxon>
        <taxon>Pezizomycotina</taxon>
        <taxon>Dothideomycetes</taxon>
        <taxon>Pleosporomycetidae</taxon>
        <taxon>Venturiales</taxon>
        <taxon>Venturiaceae</taxon>
        <taxon>Venturia</taxon>
    </lineage>
</organism>
<dbReference type="InterPro" id="IPR029058">
    <property type="entry name" value="AB_hydrolase_fold"/>
</dbReference>
<evidence type="ECO:0000256" key="14">
    <source>
        <dbReference type="RuleBase" id="RU361263"/>
    </source>
</evidence>
<dbReference type="FunFam" id="3.40.50.1820:FF:000235">
    <property type="entry name" value="Cutinase 1"/>
    <property type="match status" value="1"/>
</dbReference>
<evidence type="ECO:0000256" key="7">
    <source>
        <dbReference type="ARBA" id="ARBA00022801"/>
    </source>
</evidence>
<comment type="function">
    <text evidence="10">Catalyzes the hydrolysis of complex carboxylic polyesters found in the cell wall of plants. Degrades cutin, a macromolecule that forms the structure of the plant cuticle. Allows pathogenic fungi to penetrate through the cuticular barrier into the host plant during the initial stage of fungal infection.</text>
</comment>
<sequence>MPSVGPAKILPSINMKATFFALLLSTFAYAAPILEERQSTGTTANEYTRSGCKDIIFFFARGSTEVGNMGSSVGPPTADGIKSAFGSSRVAVEGVDYGALLSTNFNPGGSDYAGISEMKSLFQDAASKCPNSAIVAGGYSQGAALVHRAIENLSSSVKDKIVGVVTYGDTQNLQDGGQIPNFPRAKVLVICNTGDAVCAGTLTILAPHLDYVRRVPEAVSFLNGKLTAAGK</sequence>
<feature type="disulfide bond" evidence="13">
    <location>
        <begin position="191"/>
        <end position="198"/>
    </location>
</feature>
<dbReference type="EMBL" id="WNWQ01000448">
    <property type="protein sequence ID" value="KAE9967762.1"/>
    <property type="molecule type" value="Genomic_DNA"/>
</dbReference>
<comment type="similarity">
    <text evidence="2 14">Belongs to the cutinase family.</text>
</comment>
<protein>
    <recommendedName>
        <fullName evidence="11 14">Cutinase</fullName>
        <ecNumber evidence="3 14">3.1.1.74</ecNumber>
    </recommendedName>
</protein>
<dbReference type="Proteomes" id="UP000447873">
    <property type="component" value="Unassembled WGS sequence"/>
</dbReference>
<evidence type="ECO:0000256" key="8">
    <source>
        <dbReference type="ARBA" id="ARBA00023157"/>
    </source>
</evidence>
<dbReference type="PRINTS" id="PR00129">
    <property type="entry name" value="CUTINASE"/>
</dbReference>
<gene>
    <name evidence="16" type="ORF">BLS_006177</name>
    <name evidence="15" type="ORF">EG328_009374</name>
</gene>
<feature type="signal peptide" evidence="14">
    <location>
        <begin position="1"/>
        <end position="30"/>
    </location>
</feature>
<evidence type="ECO:0000256" key="11">
    <source>
        <dbReference type="ARBA" id="ARBA00074522"/>
    </source>
</evidence>
<name>A0A8H3UDY0_VENIN</name>
<feature type="chain" id="PRO_5044521553" description="Cutinase" evidence="14">
    <location>
        <begin position="31"/>
        <end position="231"/>
    </location>
</feature>
<evidence type="ECO:0000256" key="6">
    <source>
        <dbReference type="ARBA" id="ARBA00022729"/>
    </source>
</evidence>
<dbReference type="SUPFAM" id="SSF53474">
    <property type="entry name" value="alpha/beta-Hydrolases"/>
    <property type="match status" value="1"/>
</dbReference>
<keyword evidence="4 14" id="KW-0719">Serine esterase</keyword>
<evidence type="ECO:0000256" key="1">
    <source>
        <dbReference type="ARBA" id="ARBA00004613"/>
    </source>
</evidence>
<comment type="caution">
    <text evidence="16">The sequence shown here is derived from an EMBL/GenBank/DDBJ whole genome shotgun (WGS) entry which is preliminary data.</text>
</comment>
<dbReference type="InterPro" id="IPR043580">
    <property type="entry name" value="CUTINASE_1"/>
</dbReference>
<dbReference type="Gene3D" id="3.40.50.1820">
    <property type="entry name" value="alpha/beta hydrolase"/>
    <property type="match status" value="1"/>
</dbReference>
<reference evidence="16 17" key="1">
    <citation type="submission" date="2019-11" db="EMBL/GenBank/DDBJ databases">
        <title>Venturia inaequalis Genome Resource.</title>
        <authorList>
            <person name="Lichtner F.J."/>
        </authorList>
    </citation>
    <scope>NUCLEOTIDE SEQUENCE [LARGE SCALE GENOMIC DNA]</scope>
    <source>
        <strain evidence="15 18">120213</strain>
        <strain evidence="16">Bline_iso_100314</strain>
    </source>
</reference>
<feature type="active site" description="Proton donor/acceptor" evidence="12">
    <location>
        <position position="208"/>
    </location>
</feature>
<evidence type="ECO:0000256" key="9">
    <source>
        <dbReference type="ARBA" id="ARBA00034045"/>
    </source>
</evidence>
<evidence type="ECO:0000313" key="18">
    <source>
        <dbReference type="Proteomes" id="UP000447873"/>
    </source>
</evidence>
<evidence type="ECO:0000256" key="2">
    <source>
        <dbReference type="ARBA" id="ARBA00007534"/>
    </source>
</evidence>
<evidence type="ECO:0000256" key="4">
    <source>
        <dbReference type="ARBA" id="ARBA00022487"/>
    </source>
</evidence>
<keyword evidence="8 13" id="KW-1015">Disulfide bond</keyword>
<feature type="disulfide bond" evidence="13">
    <location>
        <begin position="52"/>
        <end position="129"/>
    </location>
</feature>
<evidence type="ECO:0000256" key="13">
    <source>
        <dbReference type="PIRSR" id="PIRSR611150-2"/>
    </source>
</evidence>
<dbReference type="SMART" id="SM01110">
    <property type="entry name" value="Cutinase"/>
    <property type="match status" value="1"/>
</dbReference>
<feature type="active site" evidence="12">
    <location>
        <position position="195"/>
    </location>
</feature>